<dbReference type="PROSITE" id="PS51352">
    <property type="entry name" value="THIOREDOXIN_2"/>
    <property type="match status" value="1"/>
</dbReference>
<dbReference type="InterPro" id="IPR017937">
    <property type="entry name" value="Thioredoxin_CS"/>
</dbReference>
<evidence type="ECO:0000256" key="7">
    <source>
        <dbReference type="PIRNR" id="PIRNR000077"/>
    </source>
</evidence>
<dbReference type="PANTHER" id="PTHR45663">
    <property type="entry name" value="GEO12009P1"/>
    <property type="match status" value="1"/>
</dbReference>
<dbReference type="PIRSF" id="PIRSF000077">
    <property type="entry name" value="Thioredoxin"/>
    <property type="match status" value="1"/>
</dbReference>
<dbReference type="GO" id="GO:0005737">
    <property type="term" value="C:cytoplasm"/>
    <property type="evidence" value="ECO:0007669"/>
    <property type="project" value="TreeGrafter"/>
</dbReference>
<reference evidence="12" key="2">
    <citation type="submission" date="2016-11" db="EMBL/GenBank/DDBJ databases">
        <authorList>
            <person name="Varghese N."/>
            <person name="Submissions S."/>
        </authorList>
    </citation>
    <scope>NUCLEOTIDE SEQUENCE</scope>
    <source>
        <strain evidence="12">DSM 4029</strain>
    </source>
</reference>
<accession>A0AAQ1MDD5</accession>
<evidence type="ECO:0000313" key="12">
    <source>
        <dbReference type="EMBL" id="SHG12647.1"/>
    </source>
</evidence>
<evidence type="ECO:0000313" key="11">
    <source>
        <dbReference type="EMBL" id="MZL69119.1"/>
    </source>
</evidence>
<proteinExistence type="inferred from homology"/>
<evidence type="ECO:0000313" key="14">
    <source>
        <dbReference type="Proteomes" id="UP000474718"/>
    </source>
</evidence>
<evidence type="ECO:0000256" key="9">
    <source>
        <dbReference type="PIRSR" id="PIRSR000077-4"/>
    </source>
</evidence>
<reference evidence="11 14" key="3">
    <citation type="journal article" date="2019" name="Nat. Med.">
        <title>A library of human gut bacterial isolates paired with longitudinal multiomics data enables mechanistic microbiome research.</title>
        <authorList>
            <person name="Poyet M."/>
            <person name="Groussin M."/>
            <person name="Gibbons S.M."/>
            <person name="Avila-Pacheco J."/>
            <person name="Jiang X."/>
            <person name="Kearney S.M."/>
            <person name="Perrotta A.R."/>
            <person name="Berdy B."/>
            <person name="Zhao S."/>
            <person name="Lieberman T.D."/>
            <person name="Swanson P.K."/>
            <person name="Smith M."/>
            <person name="Roesemann S."/>
            <person name="Alexander J.E."/>
            <person name="Rich S.A."/>
            <person name="Livny J."/>
            <person name="Vlamakis H."/>
            <person name="Clish C."/>
            <person name="Bullock K."/>
            <person name="Deik A."/>
            <person name="Scott J."/>
            <person name="Pierce K.A."/>
            <person name="Xavier R.J."/>
            <person name="Alm E.J."/>
        </authorList>
    </citation>
    <scope>NUCLEOTIDE SEQUENCE [LARGE SCALE GENOMIC DNA]</scope>
    <source>
        <strain evidence="11 14">BIOML-A2</strain>
    </source>
</reference>
<dbReference type="Gene3D" id="3.40.30.10">
    <property type="entry name" value="Glutaredoxin"/>
    <property type="match status" value="1"/>
</dbReference>
<evidence type="ECO:0000256" key="3">
    <source>
        <dbReference type="ARBA" id="ARBA00022448"/>
    </source>
</evidence>
<dbReference type="InterPro" id="IPR036249">
    <property type="entry name" value="Thioredoxin-like_sf"/>
</dbReference>
<dbReference type="Proteomes" id="UP000474718">
    <property type="component" value="Unassembled WGS sequence"/>
</dbReference>
<comment type="similarity">
    <text evidence="1 7">Belongs to the thioredoxin family.</text>
</comment>
<dbReference type="PROSITE" id="PS00194">
    <property type="entry name" value="THIOREDOXIN_1"/>
    <property type="match status" value="1"/>
</dbReference>
<dbReference type="GO" id="GO:0015035">
    <property type="term" value="F:protein-disulfide reductase activity"/>
    <property type="evidence" value="ECO:0007669"/>
    <property type="project" value="InterPro"/>
</dbReference>
<dbReference type="InterPro" id="IPR013766">
    <property type="entry name" value="Thioredoxin_domain"/>
</dbReference>
<keyword evidence="3" id="KW-0813">Transport</keyword>
<feature type="domain" description="Thioredoxin" evidence="10">
    <location>
        <begin position="1"/>
        <end position="104"/>
    </location>
</feature>
<feature type="site" description="Contributes to redox potential value" evidence="8">
    <location>
        <position position="33"/>
    </location>
</feature>
<evidence type="ECO:0000313" key="13">
    <source>
        <dbReference type="Proteomes" id="UP000184089"/>
    </source>
</evidence>
<evidence type="ECO:0000256" key="5">
    <source>
        <dbReference type="ARBA" id="ARBA00023157"/>
    </source>
</evidence>
<evidence type="ECO:0000256" key="6">
    <source>
        <dbReference type="ARBA" id="ARBA00023284"/>
    </source>
</evidence>
<evidence type="ECO:0000256" key="8">
    <source>
        <dbReference type="PIRSR" id="PIRSR000077-1"/>
    </source>
</evidence>
<comment type="caution">
    <text evidence="12">The sequence shown here is derived from an EMBL/GenBank/DDBJ whole genome shotgun (WGS) entry which is preliminary data.</text>
</comment>
<dbReference type="PANTHER" id="PTHR45663:SF11">
    <property type="entry name" value="GEO12009P1"/>
    <property type="match status" value="1"/>
</dbReference>
<evidence type="ECO:0000256" key="4">
    <source>
        <dbReference type="ARBA" id="ARBA00022982"/>
    </source>
</evidence>
<evidence type="ECO:0000256" key="2">
    <source>
        <dbReference type="ARBA" id="ARBA00020570"/>
    </source>
</evidence>
<organism evidence="12 13">
    <name type="scientific">Bittarella massiliensis</name>
    <name type="common">ex Durand et al. 2017</name>
    <dbReference type="NCBI Taxonomy" id="1720313"/>
    <lineage>
        <taxon>Bacteria</taxon>
        <taxon>Bacillati</taxon>
        <taxon>Bacillota</taxon>
        <taxon>Clostridia</taxon>
        <taxon>Eubacteriales</taxon>
        <taxon>Oscillospiraceae</taxon>
        <taxon>Bittarella (ex Durand et al. 2017)</taxon>
    </lineage>
</organism>
<keyword evidence="14" id="KW-1185">Reference proteome</keyword>
<feature type="site" description="Contributes to redox potential value" evidence="8">
    <location>
        <position position="34"/>
    </location>
</feature>
<name>A0AAQ1MDD5_9FIRM</name>
<evidence type="ECO:0000256" key="1">
    <source>
        <dbReference type="ARBA" id="ARBA00008987"/>
    </source>
</evidence>
<dbReference type="Pfam" id="PF00085">
    <property type="entry name" value="Thioredoxin"/>
    <property type="match status" value="1"/>
</dbReference>
<dbReference type="Proteomes" id="UP000184089">
    <property type="component" value="Unassembled WGS sequence"/>
</dbReference>
<feature type="disulfide bond" description="Redox-active" evidence="9">
    <location>
        <begin position="32"/>
        <end position="35"/>
    </location>
</feature>
<feature type="active site" description="Nucleophile" evidence="8">
    <location>
        <position position="32"/>
    </location>
</feature>
<dbReference type="InterPro" id="IPR005746">
    <property type="entry name" value="Thioredoxin"/>
</dbReference>
<dbReference type="CDD" id="cd02947">
    <property type="entry name" value="TRX_family"/>
    <property type="match status" value="1"/>
</dbReference>
<dbReference type="EMBL" id="FQVY01000002">
    <property type="protein sequence ID" value="SHG12647.1"/>
    <property type="molecule type" value="Genomic_DNA"/>
</dbReference>
<dbReference type="RefSeq" id="WP_021658036.1">
    <property type="nucleotide sequence ID" value="NZ_FQVY01000002.1"/>
</dbReference>
<keyword evidence="5 9" id="KW-1015">Disulfide bond</keyword>
<sequence length="104" mass="11102">MAVTVNEMDGAELERLIETGAKVLADFYSKTCGPCKMLGFVLGDVAKEVDGVEIVKVCFEENPEAVKAHGVEGYPTMILFEGGAEKARLKGLQQKPLIVSTIAG</sequence>
<dbReference type="SUPFAM" id="SSF52833">
    <property type="entry name" value="Thioredoxin-like"/>
    <property type="match status" value="1"/>
</dbReference>
<feature type="site" description="Deprotonates C-terminal active site Cys" evidence="8">
    <location>
        <position position="26"/>
    </location>
</feature>
<dbReference type="EMBL" id="WWVX01000002">
    <property type="protein sequence ID" value="MZL69119.1"/>
    <property type="molecule type" value="Genomic_DNA"/>
</dbReference>
<dbReference type="AlphaFoldDB" id="A0AAQ1MDD5"/>
<keyword evidence="6 9" id="KW-0676">Redox-active center</keyword>
<protein>
    <recommendedName>
        <fullName evidence="2 7">Thioredoxin</fullName>
    </recommendedName>
</protein>
<keyword evidence="4" id="KW-0249">Electron transport</keyword>
<reference evidence="13" key="1">
    <citation type="submission" date="2016-11" db="EMBL/GenBank/DDBJ databases">
        <authorList>
            <person name="Jaros S."/>
            <person name="Januszkiewicz K."/>
            <person name="Wedrychowicz H."/>
        </authorList>
    </citation>
    <scope>NUCLEOTIDE SEQUENCE [LARGE SCALE GENOMIC DNA]</scope>
    <source>
        <strain evidence="13">DSM 4029</strain>
    </source>
</reference>
<feature type="active site" description="Nucleophile" evidence="8">
    <location>
        <position position="35"/>
    </location>
</feature>
<gene>
    <name evidence="11" type="ORF">GT747_04960</name>
    <name evidence="12" type="ORF">SAMN05444424_1565</name>
</gene>
<evidence type="ECO:0000259" key="10">
    <source>
        <dbReference type="PROSITE" id="PS51352"/>
    </source>
</evidence>